<organism evidence="2 3">
    <name type="scientific">Ajellomyces capsulatus (strain G186AR / H82 / ATCC MYA-2454 / RMSCC 2432)</name>
    <name type="common">Darling's disease fungus</name>
    <name type="synonym">Histoplasma capsulatum</name>
    <dbReference type="NCBI Taxonomy" id="447093"/>
    <lineage>
        <taxon>Eukaryota</taxon>
        <taxon>Fungi</taxon>
        <taxon>Dikarya</taxon>
        <taxon>Ascomycota</taxon>
        <taxon>Pezizomycotina</taxon>
        <taxon>Eurotiomycetes</taxon>
        <taxon>Eurotiomycetidae</taxon>
        <taxon>Onygenales</taxon>
        <taxon>Ajellomycetaceae</taxon>
        <taxon>Histoplasma</taxon>
    </lineage>
</organism>
<evidence type="ECO:0000313" key="3">
    <source>
        <dbReference type="Proteomes" id="UP000001631"/>
    </source>
</evidence>
<dbReference type="AlphaFoldDB" id="C0NMV7"/>
<accession>C0NMV7</accession>
<evidence type="ECO:0000256" key="1">
    <source>
        <dbReference type="SAM" id="MobiDB-lite"/>
    </source>
</evidence>
<keyword evidence="3" id="KW-1185">Reference proteome</keyword>
<dbReference type="InParanoid" id="C0NMV7"/>
<name>C0NMV7_AJECG</name>
<gene>
    <name evidence="2" type="ORF">HCBG_04084</name>
</gene>
<proteinExistence type="predicted"/>
<dbReference type="RefSeq" id="XP_045287686.1">
    <property type="nucleotide sequence ID" value="XM_045431133.1"/>
</dbReference>
<reference evidence="2" key="1">
    <citation type="submission" date="2009-02" db="EMBL/GenBank/DDBJ databases">
        <title>The Genome Sequence of Ajellomyces capsulatus strain G186AR.</title>
        <authorList>
            <consortium name="The Broad Institute Genome Sequencing Platform"/>
            <person name="Champion M."/>
            <person name="Cuomo C."/>
            <person name="Ma L.-J."/>
            <person name="Henn M.R."/>
            <person name="Sil A."/>
            <person name="Goldman B."/>
            <person name="Young S.K."/>
            <person name="Kodira C.D."/>
            <person name="Zeng Q."/>
            <person name="Koehrsen M."/>
            <person name="Alvarado L."/>
            <person name="Berlin A."/>
            <person name="Borenstein D."/>
            <person name="Chen Z."/>
            <person name="Engels R."/>
            <person name="Freedman E."/>
            <person name="Gellesch M."/>
            <person name="Goldberg J."/>
            <person name="Griggs A."/>
            <person name="Gujja S."/>
            <person name="Heiman D."/>
            <person name="Hepburn T."/>
            <person name="Howarth C."/>
            <person name="Jen D."/>
            <person name="Larson L."/>
            <person name="Lewis B."/>
            <person name="Mehta T."/>
            <person name="Park D."/>
            <person name="Pearson M."/>
            <person name="Roberts A."/>
            <person name="Saif S."/>
            <person name="Shea T."/>
            <person name="Shenoy N."/>
            <person name="Sisk P."/>
            <person name="Stolte C."/>
            <person name="Sykes S."/>
            <person name="Walk T."/>
            <person name="White J."/>
            <person name="Yandava C."/>
            <person name="Klein B."/>
            <person name="McEwen J.G."/>
            <person name="Puccia R."/>
            <person name="Goldman G.H."/>
            <person name="Felipe M.S."/>
            <person name="Nino-Vega G."/>
            <person name="San-Blas G."/>
            <person name="Taylor J."/>
            <person name="Mendoza L."/>
            <person name="Galagan J."/>
            <person name="Nusbaum C."/>
            <person name="Birren B."/>
        </authorList>
    </citation>
    <scope>NUCLEOTIDE SEQUENCE</scope>
    <source>
        <strain evidence="2">G186AR</strain>
    </source>
</reference>
<dbReference type="Proteomes" id="UP000001631">
    <property type="component" value="Unassembled WGS sequence"/>
</dbReference>
<evidence type="ECO:0000313" key="2">
    <source>
        <dbReference type="EMBL" id="EEH07205.1"/>
    </source>
</evidence>
<dbReference type="VEuPathDB" id="FungiDB:I7I50_00187"/>
<sequence length="199" mass="21573">MSGSQLPATPISEHKKTLHSQSRVPQSIPSVTEQESISEAEGDQIKYTMAEDDMTISGSAHNTGKMSEHKEFKDSTLSSISISTSNSNSMVIMAAADLIALCKQLISAHVLPSPLSSSPPPPSSSNPIPEEDLNMLAHKYQKKAQASLNTKSIITFNGTNYQTWKMAFFLDAEVISGADILNKNQQKSSEGLSTLKQQY</sequence>
<feature type="region of interest" description="Disordered" evidence="1">
    <location>
        <begin position="1"/>
        <end position="40"/>
    </location>
</feature>
<dbReference type="EMBL" id="GG663367">
    <property type="protein sequence ID" value="EEH07205.1"/>
    <property type="molecule type" value="Genomic_DNA"/>
</dbReference>
<dbReference type="HOGENOM" id="CLU_114631_2_0_1"/>
<protein>
    <submittedName>
        <fullName evidence="2">Uncharacterized protein</fullName>
    </submittedName>
</protein>
<dbReference type="GeneID" id="69037100"/>
<feature type="compositionally biased region" description="Polar residues" evidence="1">
    <location>
        <begin position="19"/>
        <end position="35"/>
    </location>
</feature>